<dbReference type="RefSeq" id="WP_103945041.1">
    <property type="nucleotide sequence ID" value="NZ_FNVO01000072.1"/>
</dbReference>
<evidence type="ECO:0000256" key="1">
    <source>
        <dbReference type="SAM" id="MobiDB-lite"/>
    </source>
</evidence>
<keyword evidence="3" id="KW-1185">Reference proteome</keyword>
<sequence length="273" mass="29096">MTGQHGPGHDHPARPDAPPMDAGQAQALAGRIRRSIAEVERAWGVLADLVCQAHQGQAWRALGYASWGEYAHAEFGIGRAHAYRLVDMATTAEQLHGAVAEVVASLTGPVVSPAGDALALLSGRALRDVRGRVDQVAAVLAERLQQATTAEGKLTSGQVAELVRQAVAEVRALAPPAQAGRSPAAPRDPDGPIAEGRALVERLYAGAAEIGRMCLEIAPAYLSEDQASRWLEPFADEIGLTLEDVLARRRYAITGDRRAVRAFLWPPHPRSDL</sequence>
<organism evidence="2 3">
    <name type="scientific">Thermomonospora echinospora</name>
    <dbReference type="NCBI Taxonomy" id="1992"/>
    <lineage>
        <taxon>Bacteria</taxon>
        <taxon>Bacillati</taxon>
        <taxon>Actinomycetota</taxon>
        <taxon>Actinomycetes</taxon>
        <taxon>Streptosporangiales</taxon>
        <taxon>Thermomonosporaceae</taxon>
        <taxon>Thermomonospora</taxon>
    </lineage>
</organism>
<dbReference type="AlphaFoldDB" id="A0A1H6EBN6"/>
<reference evidence="3" key="1">
    <citation type="submission" date="2016-10" db="EMBL/GenBank/DDBJ databases">
        <authorList>
            <person name="Varghese N."/>
            <person name="Submissions S."/>
        </authorList>
    </citation>
    <scope>NUCLEOTIDE SEQUENCE [LARGE SCALE GENOMIC DNA]</scope>
    <source>
        <strain evidence="3">DSM 43163</strain>
    </source>
</reference>
<name>A0A1H6EBN6_9ACTN</name>
<protein>
    <submittedName>
        <fullName evidence="2">Uncharacterized protein</fullName>
    </submittedName>
</protein>
<gene>
    <name evidence="2" type="ORF">SAMN04489712_1722</name>
</gene>
<evidence type="ECO:0000313" key="3">
    <source>
        <dbReference type="Proteomes" id="UP000236723"/>
    </source>
</evidence>
<evidence type="ECO:0000313" key="2">
    <source>
        <dbReference type="EMBL" id="SEG95177.1"/>
    </source>
</evidence>
<dbReference type="OrthoDB" id="4328207at2"/>
<dbReference type="Proteomes" id="UP000236723">
    <property type="component" value="Unassembled WGS sequence"/>
</dbReference>
<proteinExistence type="predicted"/>
<dbReference type="EMBL" id="FNVO01000072">
    <property type="protein sequence ID" value="SEG95177.1"/>
    <property type="molecule type" value="Genomic_DNA"/>
</dbReference>
<feature type="region of interest" description="Disordered" evidence="1">
    <location>
        <begin position="1"/>
        <end position="23"/>
    </location>
</feature>
<accession>A0A1H6EBN6</accession>